<dbReference type="SUPFAM" id="SSF56801">
    <property type="entry name" value="Acetyl-CoA synthetase-like"/>
    <property type="match status" value="2"/>
</dbReference>
<dbReference type="CDD" id="cd19534">
    <property type="entry name" value="E_NRPS"/>
    <property type="match status" value="1"/>
</dbReference>
<keyword evidence="4" id="KW-0677">Repeat</keyword>
<sequence length="2242" mass="251664">MEEMVIKSNNSLENLPVLTEQEKHQILVEWNNTTVDYPQHLCIHELFVAQVEKTPDNIAVVFDGQKLTYQQLNHQANKVAHYLQSLGVGTEVLVGISVERSLEMIVGLLGILKAGAAYLPLDPTYPKEWISFMLADSQVQVLLTQQKFVESFAESGVKTVCLDQDWELIDHQNQENPTSDVTAENLAYVIYTSGSTGTPKGVPVPHQAVNRLVCNTNYVQVTTTDRTAQASNTSFDAATFEIWGSLLHGATLVGVPQNVLLSPLDFADYISEQKINILFLTTALFNQLANIVPQAFKDLRYLLFGGEAVDPKTVRAVLTNGAPQNLLHVYGPTESTTYSCFYPVEDVPEGSTTLPIGRPISNTQIYILNEQLQPVPVGTPGEIYIGGDGLARGYLNRPELTEERFISHPFHNLKSKIQNPKLYKTGDLARYLPDGNIEFVGRVDNQVKIRGFRIELGEVETALSQHPDIQQAVVTVREDVPGDKRLVAYVVSNQKSPVTATTLKSFLEDKLPAYMIPAAWMVLDSLPLTPNGKVDRRSLPAPARTRPDLAAAFVAPRNSIEEQLATLWTELLGLDVVGVNDNFFCLGGHSLIVTQMIYRAREIFSVNISFAQVFANPTIAAVAEIIAQGGEQTQWERPTIQHISHEGLVPVSFSQERIYFVYKLAPENSAYQFQSTMDIRGKLDFEALQRSLDEIVRRHEIFRTTYQEVNGRLYQVIHPHPGAALRVVDLRDIPEPERQIEAQKLVEAELLTHLDLTQLPIVQWAVFQLSDQDYILTHVEHHMAHDGWSFNVFLSELVELYEALWAGKLSPLPELSYQFADFATWQREWAKTQEAQAQLVYWQQKLAGIPPLLELPYNRPRPKEQTYNGEHARMELPVDLCESLRDFSHQQGATLFMTMLEGFIILLHRYISQDDIFIGSAVANRRMHQIEKIMGMVVNNLVLRTDVSGNPTVRELLDRVRQMTMEAYANEDVPFDKVVEAVKPIRNLSHNPLFQVMFSFHNSAKPYLKFPGFDFTLHEPANNKSAKFDLDFLVIPRFEQSVQSGAKTGARGITLDLEYNSDLFDAESMEAMLEQYEQVLIEMLANPEQKICQIPLVTASQQKLLGEWNQTARENTQTQCIQKLFELQVELTPDAIAVEQDGKKLTYRELSDRANKIAHYLQSLGVKPETLVGICVDRSLEMIAGLLGILKAGGAYVPIDPAYPQERISEMIADTQLGILLTQNRFQEKLTGYTGQTICLDTDWAKIATQSTANPVSDVQLNNLAYIIYTSGSTGKPKGVMIEHRSMLNFVTTAIDEYGINAQDQVLQFASVCFDTSIEEIFPCLAVGATLVLRTEEMLNSSDDFWRCCQKWQLTVLDLPTAYWHQLVTELQPQNSPIPGSLRTVIIGGEEVQLEKVQHWHHCTAHLSPVPQLFNSYGPTEATVVTTLERLTPTNTSVSIGKPISNAQVYILDQYQQPVPIGVPGELHIGGAGLARGYWQRPELTAEKFIENPIADNSCGVGILAASEIQGTGKMPIPQNQQNHPLNIQRPKLYKTGDLVRFRRDGNLEYLGRVDNQVKIRGFRIELGEIETVLRQHPQVSQAVVIAHQETTGQKRLVAYVVPQALQPTIDELRQFLKQKLPTYMIPAAFMVLDSIPMTSNQKVDYRALPAPDFSRSDEDKFAAPRTLIEEKLVAIWSEVLRIENVGIHDNYFELGGDSILSIQLVSKANQAGIQIAAKQLFRYQTIAELATVAGMTRQINAEQGLVTGKVGLTPIQKWFFAQKLPEINYFNQSALLEVPADLQPELLQEVVQKLLVHHDALRTAYSSTSFLQDAPRSLLPRRGTLSQFVQEGENWQQIHTDVQKTVPLSIFDLSHLSAAEQETAIRTKDTELQASLDLATGEITKVGLFQLGSNKPSCLLLVIHHLAVDGISWRILLEDLVTAYQQMSRGQAIKLPEKTTSWKYWSDRLTEYAQTEAVKELDYWVNQSNISTKPLPVDYPASEENNTLASTASVSLAFNKEQTRALLQDVPAAYNTQINDVLLTALIQSFTQWTGENYLLIDLEGHGREDLFEDVDLSRTVGWFTTLFPVGLEITENQPGEALKSVKEQMRSIPNRGIGYGVLRYLNTDTSIREKLASFPSAQVSFNYLGQFDQVLKASSVLGEAKEFKSEQSGLNRRSHLLGISGFIRSGKLEMTWAYSDKIHKRDTIEKLASGFMEALTNLIDHCQSKDDQSYTPSDFSAAKLNQQQLDKFLAKLNKKK</sequence>
<dbReference type="InterPro" id="IPR010060">
    <property type="entry name" value="NRPS_synth"/>
</dbReference>
<dbReference type="PROSITE" id="PS00012">
    <property type="entry name" value="PHOSPHOPANTETHEINE"/>
    <property type="match status" value="1"/>
</dbReference>
<reference evidence="7" key="1">
    <citation type="submission" date="2022-06" db="EMBL/GenBank/DDBJ databases">
        <title>Nostosin G and Spiroidesin B from the Cyanobacterium Dolichospermum sp. NIES-1697.</title>
        <authorList>
            <person name="Phan C.-S."/>
            <person name="Mehjabin J.J."/>
            <person name="Anas A.R.J."/>
            <person name="Hayasaka M."/>
            <person name="Onoki R."/>
            <person name="Wang J."/>
            <person name="Umezawa T."/>
            <person name="Washio K."/>
            <person name="Morikawa M."/>
            <person name="Okino T."/>
        </authorList>
    </citation>
    <scope>NUCLEOTIDE SEQUENCE</scope>
    <source>
        <strain evidence="7">NIES-1697</strain>
    </source>
</reference>
<evidence type="ECO:0000256" key="2">
    <source>
        <dbReference type="ARBA" id="ARBA00022450"/>
    </source>
</evidence>
<evidence type="ECO:0000256" key="1">
    <source>
        <dbReference type="ARBA" id="ARBA00001957"/>
    </source>
</evidence>
<keyword evidence="5" id="KW-0045">Antibiotic biosynthesis</keyword>
<dbReference type="CDD" id="cd12117">
    <property type="entry name" value="A_NRPS_Srf_like"/>
    <property type="match status" value="1"/>
</dbReference>
<dbReference type="InterPro" id="IPR010071">
    <property type="entry name" value="AA_adenyl_dom"/>
</dbReference>
<organism evidence="7 8">
    <name type="scientific">Dolichospermum heterosporum TAC447</name>
    <dbReference type="NCBI Taxonomy" id="747523"/>
    <lineage>
        <taxon>Bacteria</taxon>
        <taxon>Bacillati</taxon>
        <taxon>Cyanobacteriota</taxon>
        <taxon>Cyanophyceae</taxon>
        <taxon>Nostocales</taxon>
        <taxon>Aphanizomenonaceae</taxon>
        <taxon>Dolichospermum</taxon>
        <taxon>Dolichospermum heterosporum</taxon>
    </lineage>
</organism>
<dbReference type="SUPFAM" id="SSF52777">
    <property type="entry name" value="CoA-dependent acyltransferases"/>
    <property type="match status" value="4"/>
</dbReference>
<accession>A0ABY5M201</accession>
<keyword evidence="2" id="KW-0596">Phosphopantetheine</keyword>
<dbReference type="Gene3D" id="2.30.38.10">
    <property type="entry name" value="Luciferase, Domain 3"/>
    <property type="match status" value="2"/>
</dbReference>
<dbReference type="EMBL" id="CP099464">
    <property type="protein sequence ID" value="UUO17094.1"/>
    <property type="molecule type" value="Genomic_DNA"/>
</dbReference>
<dbReference type="InterPro" id="IPR009081">
    <property type="entry name" value="PP-bd_ACP"/>
</dbReference>
<dbReference type="Pfam" id="PF00668">
    <property type="entry name" value="Condensation"/>
    <property type="match status" value="2"/>
</dbReference>
<dbReference type="InterPro" id="IPR025110">
    <property type="entry name" value="AMP-bd_C"/>
</dbReference>
<evidence type="ECO:0000259" key="6">
    <source>
        <dbReference type="PROSITE" id="PS50075"/>
    </source>
</evidence>
<dbReference type="Gene3D" id="3.30.300.30">
    <property type="match status" value="2"/>
</dbReference>
<dbReference type="InterPro" id="IPR006162">
    <property type="entry name" value="Ppantetheine_attach_site"/>
</dbReference>
<feature type="domain" description="Carrier" evidence="6">
    <location>
        <begin position="555"/>
        <end position="630"/>
    </location>
</feature>
<dbReference type="NCBIfam" id="TIGR01733">
    <property type="entry name" value="AA-adenyl-dom"/>
    <property type="match status" value="2"/>
</dbReference>
<feature type="domain" description="Carrier" evidence="6">
    <location>
        <begin position="1664"/>
        <end position="1738"/>
    </location>
</feature>
<comment type="cofactor">
    <cofactor evidence="1">
        <name>pantetheine 4'-phosphate</name>
        <dbReference type="ChEBI" id="CHEBI:47942"/>
    </cofactor>
</comment>
<dbReference type="InterPro" id="IPR000873">
    <property type="entry name" value="AMP-dep_synth/lig_dom"/>
</dbReference>
<evidence type="ECO:0000256" key="5">
    <source>
        <dbReference type="ARBA" id="ARBA00023194"/>
    </source>
</evidence>
<keyword evidence="3" id="KW-0597">Phosphoprotein</keyword>
<dbReference type="Gene3D" id="3.30.559.30">
    <property type="entry name" value="Nonribosomal peptide synthetase, condensation domain"/>
    <property type="match status" value="2"/>
</dbReference>
<name>A0ABY5M201_9CYAN</name>
<dbReference type="Pfam" id="PF00550">
    <property type="entry name" value="PP-binding"/>
    <property type="match status" value="2"/>
</dbReference>
<dbReference type="PROSITE" id="PS50075">
    <property type="entry name" value="CARRIER"/>
    <property type="match status" value="2"/>
</dbReference>
<dbReference type="CDD" id="cd19531">
    <property type="entry name" value="LCL_NRPS-like"/>
    <property type="match status" value="1"/>
</dbReference>
<dbReference type="Gene3D" id="3.40.50.980">
    <property type="match status" value="4"/>
</dbReference>
<dbReference type="SMART" id="SM00823">
    <property type="entry name" value="PKS_PP"/>
    <property type="match status" value="2"/>
</dbReference>
<dbReference type="Gene3D" id="3.30.559.10">
    <property type="entry name" value="Chloramphenicol acetyltransferase-like domain"/>
    <property type="match status" value="2"/>
</dbReference>
<dbReference type="Pfam" id="PF00501">
    <property type="entry name" value="AMP-binding"/>
    <property type="match status" value="2"/>
</dbReference>
<dbReference type="PANTHER" id="PTHR45527:SF14">
    <property type="entry name" value="PLIPASTATIN SYNTHASE SUBUNIT B"/>
    <property type="match status" value="1"/>
</dbReference>
<proteinExistence type="predicted"/>
<dbReference type="NCBIfam" id="TIGR01720">
    <property type="entry name" value="NRPS-para261"/>
    <property type="match status" value="1"/>
</dbReference>
<dbReference type="PROSITE" id="PS00455">
    <property type="entry name" value="AMP_BINDING"/>
    <property type="match status" value="2"/>
</dbReference>
<dbReference type="InterPro" id="IPR023213">
    <property type="entry name" value="CAT-like_dom_sf"/>
</dbReference>
<evidence type="ECO:0000256" key="3">
    <source>
        <dbReference type="ARBA" id="ARBA00022553"/>
    </source>
</evidence>
<dbReference type="NCBIfam" id="NF003417">
    <property type="entry name" value="PRK04813.1"/>
    <property type="match status" value="3"/>
</dbReference>
<dbReference type="Gene3D" id="1.10.1200.10">
    <property type="entry name" value="ACP-like"/>
    <property type="match status" value="2"/>
</dbReference>
<gene>
    <name evidence="7" type="ORF">NG743_08880</name>
</gene>
<keyword evidence="8" id="KW-1185">Reference proteome</keyword>
<dbReference type="InterPro" id="IPR036736">
    <property type="entry name" value="ACP-like_sf"/>
</dbReference>
<dbReference type="RefSeq" id="WP_257121864.1">
    <property type="nucleotide sequence ID" value="NZ_CP099464.1"/>
</dbReference>
<dbReference type="InterPro" id="IPR001242">
    <property type="entry name" value="Condensation_dom"/>
</dbReference>
<dbReference type="InterPro" id="IPR045851">
    <property type="entry name" value="AMP-bd_C_sf"/>
</dbReference>
<evidence type="ECO:0000313" key="8">
    <source>
        <dbReference type="Proteomes" id="UP001057561"/>
    </source>
</evidence>
<dbReference type="SUPFAM" id="SSF47336">
    <property type="entry name" value="ACP-like"/>
    <property type="match status" value="2"/>
</dbReference>
<protein>
    <submittedName>
        <fullName evidence="7">Amino acid adenylation domain-containing protein</fullName>
    </submittedName>
</protein>
<dbReference type="InterPro" id="IPR020845">
    <property type="entry name" value="AMP-binding_CS"/>
</dbReference>
<evidence type="ECO:0000313" key="7">
    <source>
        <dbReference type="EMBL" id="UUO17094.1"/>
    </source>
</evidence>
<dbReference type="Pfam" id="PF13193">
    <property type="entry name" value="AMP-binding_C"/>
    <property type="match status" value="2"/>
</dbReference>
<dbReference type="Proteomes" id="UP001057561">
    <property type="component" value="Chromosome"/>
</dbReference>
<dbReference type="PANTHER" id="PTHR45527">
    <property type="entry name" value="NONRIBOSOMAL PEPTIDE SYNTHETASE"/>
    <property type="match status" value="1"/>
</dbReference>
<evidence type="ECO:0000256" key="4">
    <source>
        <dbReference type="ARBA" id="ARBA00022737"/>
    </source>
</evidence>
<dbReference type="InterPro" id="IPR020806">
    <property type="entry name" value="PKS_PP-bd"/>
</dbReference>